<dbReference type="OMA" id="KSMANGM"/>
<dbReference type="Proteomes" id="UP000001070">
    <property type="component" value="Unassembled WGS sequence"/>
</dbReference>
<dbReference type="eggNOG" id="ENOG502T3R4">
    <property type="taxonomic scope" value="Eukaryota"/>
</dbReference>
<evidence type="ECO:0000313" key="3">
    <source>
        <dbReference type="Proteomes" id="UP000001070"/>
    </source>
</evidence>
<dbReference type="AlphaFoldDB" id="B4JBS3"/>
<dbReference type="PhylomeDB" id="B4JBS3"/>
<gene>
    <name evidence="2" type="primary">Dgri\GH10730</name>
    <name evidence="2" type="ORF">Dgri_GH10730</name>
</gene>
<proteinExistence type="predicted"/>
<evidence type="ECO:0000313" key="2">
    <source>
        <dbReference type="EMBL" id="EDW03008.1"/>
    </source>
</evidence>
<evidence type="ECO:0000256" key="1">
    <source>
        <dbReference type="SAM" id="MobiDB-lite"/>
    </source>
</evidence>
<reference evidence="2 3" key="1">
    <citation type="journal article" date="2007" name="Nature">
        <title>Evolution of genes and genomes on the Drosophila phylogeny.</title>
        <authorList>
            <consortium name="Drosophila 12 Genomes Consortium"/>
            <person name="Clark A.G."/>
            <person name="Eisen M.B."/>
            <person name="Smith D.R."/>
            <person name="Bergman C.M."/>
            <person name="Oliver B."/>
            <person name="Markow T.A."/>
            <person name="Kaufman T.C."/>
            <person name="Kellis M."/>
            <person name="Gelbart W."/>
            <person name="Iyer V.N."/>
            <person name="Pollard D.A."/>
            <person name="Sackton T.B."/>
            <person name="Larracuente A.M."/>
            <person name="Singh N.D."/>
            <person name="Abad J.P."/>
            <person name="Abt D.N."/>
            <person name="Adryan B."/>
            <person name="Aguade M."/>
            <person name="Akashi H."/>
            <person name="Anderson W.W."/>
            <person name="Aquadro C.F."/>
            <person name="Ardell D.H."/>
            <person name="Arguello R."/>
            <person name="Artieri C.G."/>
            <person name="Barbash D.A."/>
            <person name="Barker D."/>
            <person name="Barsanti P."/>
            <person name="Batterham P."/>
            <person name="Batzoglou S."/>
            <person name="Begun D."/>
            <person name="Bhutkar A."/>
            <person name="Blanco E."/>
            <person name="Bosak S.A."/>
            <person name="Bradley R.K."/>
            <person name="Brand A.D."/>
            <person name="Brent M.R."/>
            <person name="Brooks A.N."/>
            <person name="Brown R.H."/>
            <person name="Butlin R.K."/>
            <person name="Caggese C."/>
            <person name="Calvi B.R."/>
            <person name="Bernardo de Carvalho A."/>
            <person name="Caspi A."/>
            <person name="Castrezana S."/>
            <person name="Celniker S.E."/>
            <person name="Chang J.L."/>
            <person name="Chapple C."/>
            <person name="Chatterji S."/>
            <person name="Chinwalla A."/>
            <person name="Civetta A."/>
            <person name="Clifton S.W."/>
            <person name="Comeron J.M."/>
            <person name="Costello J.C."/>
            <person name="Coyne J.A."/>
            <person name="Daub J."/>
            <person name="David R.G."/>
            <person name="Delcher A.L."/>
            <person name="Delehaunty K."/>
            <person name="Do C.B."/>
            <person name="Ebling H."/>
            <person name="Edwards K."/>
            <person name="Eickbush T."/>
            <person name="Evans J.D."/>
            <person name="Filipski A."/>
            <person name="Findeiss S."/>
            <person name="Freyhult E."/>
            <person name="Fulton L."/>
            <person name="Fulton R."/>
            <person name="Garcia A.C."/>
            <person name="Gardiner A."/>
            <person name="Garfield D.A."/>
            <person name="Garvin B.E."/>
            <person name="Gibson G."/>
            <person name="Gilbert D."/>
            <person name="Gnerre S."/>
            <person name="Godfrey J."/>
            <person name="Good R."/>
            <person name="Gotea V."/>
            <person name="Gravely B."/>
            <person name="Greenberg A.J."/>
            <person name="Griffiths-Jones S."/>
            <person name="Gross S."/>
            <person name="Guigo R."/>
            <person name="Gustafson E.A."/>
            <person name="Haerty W."/>
            <person name="Hahn M.W."/>
            <person name="Halligan D.L."/>
            <person name="Halpern A.L."/>
            <person name="Halter G.M."/>
            <person name="Han M.V."/>
            <person name="Heger A."/>
            <person name="Hillier L."/>
            <person name="Hinrichs A.S."/>
            <person name="Holmes I."/>
            <person name="Hoskins R.A."/>
            <person name="Hubisz M.J."/>
            <person name="Hultmark D."/>
            <person name="Huntley M.A."/>
            <person name="Jaffe D.B."/>
            <person name="Jagadeeshan S."/>
            <person name="Jeck W.R."/>
            <person name="Johnson J."/>
            <person name="Jones C.D."/>
            <person name="Jordan W.C."/>
            <person name="Karpen G.H."/>
            <person name="Kataoka E."/>
            <person name="Keightley P.D."/>
            <person name="Kheradpour P."/>
            <person name="Kirkness E.F."/>
            <person name="Koerich L.B."/>
            <person name="Kristiansen K."/>
            <person name="Kudrna D."/>
            <person name="Kulathinal R.J."/>
            <person name="Kumar S."/>
            <person name="Kwok R."/>
            <person name="Lander E."/>
            <person name="Langley C.H."/>
            <person name="Lapoint R."/>
            <person name="Lazzaro B.P."/>
            <person name="Lee S.J."/>
            <person name="Levesque L."/>
            <person name="Li R."/>
            <person name="Lin C.F."/>
            <person name="Lin M.F."/>
            <person name="Lindblad-Toh K."/>
            <person name="Llopart A."/>
            <person name="Long M."/>
            <person name="Low L."/>
            <person name="Lozovsky E."/>
            <person name="Lu J."/>
            <person name="Luo M."/>
            <person name="Machado C.A."/>
            <person name="Makalowski W."/>
            <person name="Marzo M."/>
            <person name="Matsuda M."/>
            <person name="Matzkin L."/>
            <person name="McAllister B."/>
            <person name="McBride C.S."/>
            <person name="McKernan B."/>
            <person name="McKernan K."/>
            <person name="Mendez-Lago M."/>
            <person name="Minx P."/>
            <person name="Mollenhauer M.U."/>
            <person name="Montooth K."/>
            <person name="Mount S.M."/>
            <person name="Mu X."/>
            <person name="Myers E."/>
            <person name="Negre B."/>
            <person name="Newfeld S."/>
            <person name="Nielsen R."/>
            <person name="Noor M.A."/>
            <person name="O'Grady P."/>
            <person name="Pachter L."/>
            <person name="Papaceit M."/>
            <person name="Parisi M.J."/>
            <person name="Parisi M."/>
            <person name="Parts L."/>
            <person name="Pedersen J.S."/>
            <person name="Pesole G."/>
            <person name="Phillippy A.M."/>
            <person name="Ponting C.P."/>
            <person name="Pop M."/>
            <person name="Porcelli D."/>
            <person name="Powell J.R."/>
            <person name="Prohaska S."/>
            <person name="Pruitt K."/>
            <person name="Puig M."/>
            <person name="Quesneville H."/>
            <person name="Ram K.R."/>
            <person name="Rand D."/>
            <person name="Rasmussen M.D."/>
            <person name="Reed L.K."/>
            <person name="Reenan R."/>
            <person name="Reily A."/>
            <person name="Remington K.A."/>
            <person name="Rieger T.T."/>
            <person name="Ritchie M.G."/>
            <person name="Robin C."/>
            <person name="Rogers Y.H."/>
            <person name="Rohde C."/>
            <person name="Rozas J."/>
            <person name="Rubenfield M.J."/>
            <person name="Ruiz A."/>
            <person name="Russo S."/>
            <person name="Salzberg S.L."/>
            <person name="Sanchez-Gracia A."/>
            <person name="Saranga D.J."/>
            <person name="Sato H."/>
            <person name="Schaeffer S.W."/>
            <person name="Schatz M.C."/>
            <person name="Schlenke T."/>
            <person name="Schwartz R."/>
            <person name="Segarra C."/>
            <person name="Singh R.S."/>
            <person name="Sirot L."/>
            <person name="Sirota M."/>
            <person name="Sisneros N.B."/>
            <person name="Smith C.D."/>
            <person name="Smith T.F."/>
            <person name="Spieth J."/>
            <person name="Stage D.E."/>
            <person name="Stark A."/>
            <person name="Stephan W."/>
            <person name="Strausberg R.L."/>
            <person name="Strempel S."/>
            <person name="Sturgill D."/>
            <person name="Sutton G."/>
            <person name="Sutton G.G."/>
            <person name="Tao W."/>
            <person name="Teichmann S."/>
            <person name="Tobari Y.N."/>
            <person name="Tomimura Y."/>
            <person name="Tsolas J.M."/>
            <person name="Valente V.L."/>
            <person name="Venter E."/>
            <person name="Venter J.C."/>
            <person name="Vicario S."/>
            <person name="Vieira F.G."/>
            <person name="Vilella A.J."/>
            <person name="Villasante A."/>
            <person name="Walenz B."/>
            <person name="Wang J."/>
            <person name="Wasserman M."/>
            <person name="Watts T."/>
            <person name="Wilson D."/>
            <person name="Wilson R.K."/>
            <person name="Wing R.A."/>
            <person name="Wolfner M.F."/>
            <person name="Wong A."/>
            <person name="Wong G.K."/>
            <person name="Wu C.I."/>
            <person name="Wu G."/>
            <person name="Yamamoto D."/>
            <person name="Yang H.P."/>
            <person name="Yang S.P."/>
            <person name="Yorke J.A."/>
            <person name="Yoshida K."/>
            <person name="Zdobnov E."/>
            <person name="Zhang P."/>
            <person name="Zhang Y."/>
            <person name="Zimin A.V."/>
            <person name="Baldwin J."/>
            <person name="Abdouelleil A."/>
            <person name="Abdulkadir J."/>
            <person name="Abebe A."/>
            <person name="Abera B."/>
            <person name="Abreu J."/>
            <person name="Acer S.C."/>
            <person name="Aftuck L."/>
            <person name="Alexander A."/>
            <person name="An P."/>
            <person name="Anderson E."/>
            <person name="Anderson S."/>
            <person name="Arachi H."/>
            <person name="Azer M."/>
            <person name="Bachantsang P."/>
            <person name="Barry A."/>
            <person name="Bayul T."/>
            <person name="Berlin A."/>
            <person name="Bessette D."/>
            <person name="Bloom T."/>
            <person name="Blye J."/>
            <person name="Boguslavskiy L."/>
            <person name="Bonnet C."/>
            <person name="Boukhgalter B."/>
            <person name="Bourzgui I."/>
            <person name="Brown A."/>
            <person name="Cahill P."/>
            <person name="Channer S."/>
            <person name="Cheshatsang Y."/>
            <person name="Chuda L."/>
            <person name="Citroen M."/>
            <person name="Collymore A."/>
            <person name="Cooke P."/>
            <person name="Costello M."/>
            <person name="D'Aco K."/>
            <person name="Daza R."/>
            <person name="De Haan G."/>
            <person name="DeGray S."/>
            <person name="DeMaso C."/>
            <person name="Dhargay N."/>
            <person name="Dooley K."/>
            <person name="Dooley E."/>
            <person name="Doricent M."/>
            <person name="Dorje P."/>
            <person name="Dorjee K."/>
            <person name="Dupes A."/>
            <person name="Elong R."/>
            <person name="Falk J."/>
            <person name="Farina A."/>
            <person name="Faro S."/>
            <person name="Ferguson D."/>
            <person name="Fisher S."/>
            <person name="Foley C.D."/>
            <person name="Franke A."/>
            <person name="Friedrich D."/>
            <person name="Gadbois L."/>
            <person name="Gearin G."/>
            <person name="Gearin C.R."/>
            <person name="Giannoukos G."/>
            <person name="Goode T."/>
            <person name="Graham J."/>
            <person name="Grandbois E."/>
            <person name="Grewal S."/>
            <person name="Gyaltsen K."/>
            <person name="Hafez N."/>
            <person name="Hagos B."/>
            <person name="Hall J."/>
            <person name="Henson C."/>
            <person name="Hollinger A."/>
            <person name="Honan T."/>
            <person name="Huard M.D."/>
            <person name="Hughes L."/>
            <person name="Hurhula B."/>
            <person name="Husby M.E."/>
            <person name="Kamat A."/>
            <person name="Kanga B."/>
            <person name="Kashin S."/>
            <person name="Khazanovich D."/>
            <person name="Kisner P."/>
            <person name="Lance K."/>
            <person name="Lara M."/>
            <person name="Lee W."/>
            <person name="Lennon N."/>
            <person name="Letendre F."/>
            <person name="LeVine R."/>
            <person name="Lipovsky A."/>
            <person name="Liu X."/>
            <person name="Liu J."/>
            <person name="Liu S."/>
            <person name="Lokyitsang T."/>
            <person name="Lokyitsang Y."/>
            <person name="Lubonja R."/>
            <person name="Lui A."/>
            <person name="MacDonald P."/>
            <person name="Magnisalis V."/>
            <person name="Maru K."/>
            <person name="Matthews C."/>
            <person name="McCusker W."/>
            <person name="McDonough S."/>
            <person name="Mehta T."/>
            <person name="Meldrim J."/>
            <person name="Meneus L."/>
            <person name="Mihai O."/>
            <person name="Mihalev A."/>
            <person name="Mihova T."/>
            <person name="Mittelman R."/>
            <person name="Mlenga V."/>
            <person name="Montmayeur A."/>
            <person name="Mulrain L."/>
            <person name="Navidi A."/>
            <person name="Naylor J."/>
            <person name="Negash T."/>
            <person name="Nguyen T."/>
            <person name="Nguyen N."/>
            <person name="Nicol R."/>
            <person name="Norbu C."/>
            <person name="Norbu N."/>
            <person name="Novod N."/>
            <person name="O'Neill B."/>
            <person name="Osman S."/>
            <person name="Markiewicz E."/>
            <person name="Oyono O.L."/>
            <person name="Patti C."/>
            <person name="Phunkhang P."/>
            <person name="Pierre F."/>
            <person name="Priest M."/>
            <person name="Raghuraman S."/>
            <person name="Rege F."/>
            <person name="Reyes R."/>
            <person name="Rise C."/>
            <person name="Rogov P."/>
            <person name="Ross K."/>
            <person name="Ryan E."/>
            <person name="Settipalli S."/>
            <person name="Shea T."/>
            <person name="Sherpa N."/>
            <person name="Shi L."/>
            <person name="Shih D."/>
            <person name="Sparrow T."/>
            <person name="Spaulding J."/>
            <person name="Stalker J."/>
            <person name="Stange-Thomann N."/>
            <person name="Stavropoulos S."/>
            <person name="Stone C."/>
            <person name="Strader C."/>
            <person name="Tesfaye S."/>
            <person name="Thomson T."/>
            <person name="Thoulutsang Y."/>
            <person name="Thoulutsang D."/>
            <person name="Topham K."/>
            <person name="Topping I."/>
            <person name="Tsamla T."/>
            <person name="Vassiliev H."/>
            <person name="Vo A."/>
            <person name="Wangchuk T."/>
            <person name="Wangdi T."/>
            <person name="Weiand M."/>
            <person name="Wilkinson J."/>
            <person name="Wilson A."/>
            <person name="Yadav S."/>
            <person name="Young G."/>
            <person name="Yu Q."/>
            <person name="Zembek L."/>
            <person name="Zhong D."/>
            <person name="Zimmer A."/>
            <person name="Zwirko Z."/>
            <person name="Jaffe D.B."/>
            <person name="Alvarez P."/>
            <person name="Brockman W."/>
            <person name="Butler J."/>
            <person name="Chin C."/>
            <person name="Gnerre S."/>
            <person name="Grabherr M."/>
            <person name="Kleber M."/>
            <person name="Mauceli E."/>
            <person name="MacCallum I."/>
        </authorList>
    </citation>
    <scope>NUCLEOTIDE SEQUENCE [LARGE SCALE GENOMIC DNA]</scope>
    <source>
        <strain evidence="3">Tucson 15287-2541.00</strain>
    </source>
</reference>
<sequence length="158" mass="17213">MPKKPQHLSIAGASSGNTKPKYSLTLHNNKYATNNGKQHATTVRDNHHHQQQQQQQQRQHLKALRLTRDVANTDTGAIDYKRPVLTGLSPADDVGVHLSCRSAALKSAAAVNSEASTSVTTTNATKLTIENGNVNATANANPLANSVMRTQNNRLWYH</sequence>
<accession>B4JBS3</accession>
<feature type="region of interest" description="Disordered" evidence="1">
    <location>
        <begin position="1"/>
        <end position="21"/>
    </location>
</feature>
<name>B4JBS3_DROGR</name>
<dbReference type="InParanoid" id="B4JBS3"/>
<protein>
    <submittedName>
        <fullName evidence="2">GH10730</fullName>
    </submittedName>
</protein>
<feature type="compositionally biased region" description="Polar residues" evidence="1">
    <location>
        <begin position="12"/>
        <end position="21"/>
    </location>
</feature>
<keyword evidence="3" id="KW-1185">Reference proteome</keyword>
<dbReference type="EMBL" id="CH916368">
    <property type="protein sequence ID" value="EDW03008.1"/>
    <property type="molecule type" value="Genomic_DNA"/>
</dbReference>
<dbReference type="HOGENOM" id="CLU_118769_0_0_1"/>
<organism evidence="3">
    <name type="scientific">Drosophila grimshawi</name>
    <name type="common">Hawaiian fruit fly</name>
    <name type="synonym">Idiomyia grimshawi</name>
    <dbReference type="NCBI Taxonomy" id="7222"/>
    <lineage>
        <taxon>Eukaryota</taxon>
        <taxon>Metazoa</taxon>
        <taxon>Ecdysozoa</taxon>
        <taxon>Arthropoda</taxon>
        <taxon>Hexapoda</taxon>
        <taxon>Insecta</taxon>
        <taxon>Pterygota</taxon>
        <taxon>Neoptera</taxon>
        <taxon>Endopterygota</taxon>
        <taxon>Diptera</taxon>
        <taxon>Brachycera</taxon>
        <taxon>Muscomorpha</taxon>
        <taxon>Ephydroidea</taxon>
        <taxon>Drosophilidae</taxon>
        <taxon>Drosophila</taxon>
        <taxon>Hawaiian Drosophila</taxon>
    </lineage>
</organism>